<evidence type="ECO:0000256" key="11">
    <source>
        <dbReference type="ARBA" id="ARBA00023291"/>
    </source>
</evidence>
<dbReference type="Gene3D" id="4.10.480.10">
    <property type="entry name" value="Cytochrome-c3 hydrogenase, C-terminal domain"/>
    <property type="match status" value="1"/>
</dbReference>
<dbReference type="InterPro" id="IPR027394">
    <property type="entry name" value="Cytochrome-c3_hydrogenase_C"/>
</dbReference>
<keyword evidence="9 12" id="KW-0408">Iron</keyword>
<dbReference type="GO" id="GO:0009375">
    <property type="term" value="C:ferredoxin hydrogenase complex"/>
    <property type="evidence" value="ECO:0007669"/>
    <property type="project" value="InterPro"/>
</dbReference>
<dbReference type="EMBL" id="RCOR01000018">
    <property type="protein sequence ID" value="RSN69727.1"/>
    <property type="molecule type" value="Genomic_DNA"/>
</dbReference>
<keyword evidence="13" id="KW-0472">Membrane</keyword>
<feature type="transmembrane region" description="Helical" evidence="13">
    <location>
        <begin position="371"/>
        <end position="392"/>
    </location>
</feature>
<evidence type="ECO:0000256" key="1">
    <source>
        <dbReference type="ARBA" id="ARBA00001927"/>
    </source>
</evidence>
<reference evidence="16 17" key="1">
    <citation type="submission" date="2018-10" db="EMBL/GenBank/DDBJ databases">
        <title>Co-occurring genomic capacity for anaerobic methane metabolism and dissimilatory sulfite reduction discovered in the Korarchaeota.</title>
        <authorList>
            <person name="Mckay L.J."/>
            <person name="Dlakic M."/>
            <person name="Fields M.W."/>
            <person name="Delmont T.O."/>
            <person name="Eren A.M."/>
            <person name="Jay Z.J."/>
            <person name="Klingelsmith K.B."/>
            <person name="Rusch D.B."/>
            <person name="Inskeep W.P."/>
        </authorList>
    </citation>
    <scope>NUCLEOTIDE SEQUENCE [LARGE SCALE GENOMIC DNA]</scope>
    <source>
        <strain evidence="16 17">WS</strain>
    </source>
</reference>
<comment type="cofactor">
    <cofactor evidence="2">
        <name>[4Fe-4S] cluster</name>
        <dbReference type="ChEBI" id="CHEBI:49883"/>
    </cofactor>
</comment>
<feature type="domain" description="Cytochrome-c3 hydrogenase C-terminal" evidence="15">
    <location>
        <begin position="280"/>
        <end position="360"/>
    </location>
</feature>
<keyword evidence="7" id="KW-0732">Signal</keyword>
<feature type="binding site" evidence="12">
    <location>
        <position position="243"/>
    </location>
    <ligand>
        <name>[4Fe-4S] cluster</name>
        <dbReference type="ChEBI" id="CHEBI:49883"/>
        <label>1</label>
    </ligand>
</feature>
<feature type="binding site" evidence="12">
    <location>
        <position position="49"/>
    </location>
    <ligand>
        <name>[4Fe-4S] cluster</name>
        <dbReference type="ChEBI" id="CHEBI:49883"/>
        <label>1</label>
    </ligand>
</feature>
<evidence type="ECO:0000256" key="8">
    <source>
        <dbReference type="ARBA" id="ARBA00023002"/>
    </source>
</evidence>
<dbReference type="InterPro" id="IPR006137">
    <property type="entry name" value="NADH_UbQ_OxRdtase-like_20kDa"/>
</dbReference>
<feature type="binding site" evidence="12">
    <location>
        <position position="165"/>
    </location>
    <ligand>
        <name>[4Fe-4S] cluster</name>
        <dbReference type="ChEBI" id="CHEBI:49883"/>
        <label>1</label>
    </ligand>
</feature>
<accession>A0A429G7C1</accession>
<feature type="binding site" evidence="12">
    <location>
        <position position="285"/>
    </location>
    <ligand>
        <name>[4Fe-4S] cluster</name>
        <dbReference type="ChEBI" id="CHEBI:49883"/>
        <label>2</label>
    </ligand>
</feature>
<proteinExistence type="inferred from homology"/>
<keyword evidence="8" id="KW-0560">Oxidoreductase</keyword>
<dbReference type="GO" id="GO:0009055">
    <property type="term" value="F:electron transfer activity"/>
    <property type="evidence" value="ECO:0007669"/>
    <property type="project" value="TreeGrafter"/>
</dbReference>
<dbReference type="SUPFAM" id="SSF56770">
    <property type="entry name" value="HydA/Nqo6-like"/>
    <property type="match status" value="1"/>
</dbReference>
<keyword evidence="13" id="KW-0812">Transmembrane</keyword>
<keyword evidence="5 12" id="KW-0004">4Fe-4S</keyword>
<gene>
    <name evidence="16" type="ORF">D9Q81_02650</name>
</gene>
<dbReference type="InterPro" id="IPR001821">
    <property type="entry name" value="NiFe_hydrogenase_ssu"/>
</dbReference>
<dbReference type="Proteomes" id="UP000278149">
    <property type="component" value="Unassembled WGS sequence"/>
</dbReference>
<dbReference type="PROSITE" id="PS51318">
    <property type="entry name" value="TAT"/>
    <property type="match status" value="1"/>
</dbReference>
<dbReference type="GO" id="GO:0046872">
    <property type="term" value="F:metal ion binding"/>
    <property type="evidence" value="ECO:0007669"/>
    <property type="project" value="UniProtKB-KW"/>
</dbReference>
<dbReference type="PANTHER" id="PTHR30013:SF7">
    <property type="entry name" value="HYDROGENASE-2 SMALL CHAIN"/>
    <property type="match status" value="1"/>
</dbReference>
<evidence type="ECO:0000256" key="9">
    <source>
        <dbReference type="ARBA" id="ARBA00023004"/>
    </source>
</evidence>
<dbReference type="GO" id="GO:0044569">
    <property type="term" value="C:[Ni-Fe] hydrogenase complex"/>
    <property type="evidence" value="ECO:0007669"/>
    <property type="project" value="TreeGrafter"/>
</dbReference>
<keyword evidence="16" id="KW-0456">Lyase</keyword>
<keyword evidence="13" id="KW-1133">Transmembrane helix</keyword>
<keyword evidence="6 12" id="KW-0479">Metal-binding</keyword>
<comment type="similarity">
    <text evidence="4">Belongs to the [NiFe]/[NiFeSe] hydrogenase small subunit family.</text>
</comment>
<evidence type="ECO:0000313" key="17">
    <source>
        <dbReference type="Proteomes" id="UP000278149"/>
    </source>
</evidence>
<protein>
    <submittedName>
        <fullName evidence="16">Hyaluronate lyase</fullName>
    </submittedName>
</protein>
<dbReference type="Gene3D" id="3.40.50.700">
    <property type="entry name" value="NADH:ubiquinone oxidoreductase-like, 20kDa subunit"/>
    <property type="match status" value="1"/>
</dbReference>
<evidence type="ECO:0000256" key="2">
    <source>
        <dbReference type="ARBA" id="ARBA00001966"/>
    </source>
</evidence>
<keyword evidence="11 12" id="KW-0003">3Fe-4S</keyword>
<feature type="domain" description="NADH:ubiquinone oxidoreductase-like 20kDa subunit" evidence="14">
    <location>
        <begin position="49"/>
        <end position="257"/>
    </location>
</feature>
<dbReference type="InterPro" id="IPR006311">
    <property type="entry name" value="TAT_signal"/>
</dbReference>
<sequence length="402" mass="43016">MLISRRDFLKASALLSSLIMLDFPRIQKLAAETLKQGRVNLIWFEAQDCAGDTIALIEGDAPDLVQVLVGENPAIGPGRVRVVYHETIMPEWGESAIEYLRKAERGELDPYVLVLEGSFPDEDVAAKSNGWWFSLGEEGGRVVTGNEWVRRLLKRAVAVVCVGTCSSYGGIVTSQVLESGGYAADGWSPTGAFGFFDDPVKGIKGAVSRWEEAKPFKNFIEGKGGVQVSPTSDVRPAIAVPGCPANGNAILRVLGHLILAADGILPLPKLDSYWRPLYIYGNTVHEQCPRAGFYAAGDFRVNPGDNDPKCLFQVGCKGPVSNCPWNKVGWIEGIGGPTRTGGVCIGCTMPGFPDKFEPFYKPLQAPALPDVTTLAATLAGAAVAGLAAGYAVSESAKKKKEE</sequence>
<dbReference type="GO" id="GO:0051539">
    <property type="term" value="F:4 iron, 4 sulfur cluster binding"/>
    <property type="evidence" value="ECO:0007669"/>
    <property type="project" value="UniProtKB-KW"/>
</dbReference>
<dbReference type="Pfam" id="PF14720">
    <property type="entry name" value="NiFe_hyd_SSU_C"/>
    <property type="match status" value="1"/>
</dbReference>
<evidence type="ECO:0000256" key="7">
    <source>
        <dbReference type="ARBA" id="ARBA00022729"/>
    </source>
</evidence>
<organism evidence="16 17">
    <name type="scientific">Candidatus Korarchaeum cryptofilum</name>
    <dbReference type="NCBI Taxonomy" id="498846"/>
    <lineage>
        <taxon>Archaea</taxon>
        <taxon>Thermoproteota</taxon>
        <taxon>Candidatus Korarchaeia</taxon>
        <taxon>Candidatus Korarchaeales</taxon>
        <taxon>Candidatus Korarchaeaceae</taxon>
        <taxon>Candidatus Korarchaeum</taxon>
    </lineage>
</organism>
<dbReference type="GO" id="GO:0009061">
    <property type="term" value="P:anaerobic respiration"/>
    <property type="evidence" value="ECO:0007669"/>
    <property type="project" value="TreeGrafter"/>
</dbReference>
<evidence type="ECO:0000256" key="3">
    <source>
        <dbReference type="ARBA" id="ARBA00004196"/>
    </source>
</evidence>
<evidence type="ECO:0000259" key="15">
    <source>
        <dbReference type="Pfam" id="PF14720"/>
    </source>
</evidence>
<feature type="binding site" evidence="12">
    <location>
        <position position="344"/>
    </location>
    <ligand>
        <name>[3Fe-4S] cluster</name>
        <dbReference type="ChEBI" id="CHEBI:21137"/>
    </ligand>
</feature>
<evidence type="ECO:0000256" key="10">
    <source>
        <dbReference type="ARBA" id="ARBA00023014"/>
    </source>
</evidence>
<dbReference type="InterPro" id="IPR037024">
    <property type="entry name" value="NiFe_Hase_small_N_sf"/>
</dbReference>
<dbReference type="GO" id="GO:0051538">
    <property type="term" value="F:3 iron, 4 sulfur cluster binding"/>
    <property type="evidence" value="ECO:0007669"/>
    <property type="project" value="UniProtKB-KW"/>
</dbReference>
<evidence type="ECO:0000313" key="16">
    <source>
        <dbReference type="EMBL" id="RSN69727.1"/>
    </source>
</evidence>
<dbReference type="PIRSF" id="PIRSF000310">
    <property type="entry name" value="NiFe_hyd_ssu"/>
    <property type="match status" value="1"/>
</dbReference>
<feature type="binding site" evidence="12">
    <location>
        <position position="347"/>
    </location>
    <ligand>
        <name>[3Fe-4S] cluster</name>
        <dbReference type="ChEBI" id="CHEBI:21137"/>
    </ligand>
</feature>
<comment type="cofactor">
    <cofactor evidence="1">
        <name>[3Fe-4S] cluster</name>
        <dbReference type="ChEBI" id="CHEBI:21137"/>
    </cofactor>
</comment>
<evidence type="ECO:0000256" key="12">
    <source>
        <dbReference type="PIRSR" id="PIRSR000310-1"/>
    </source>
</evidence>
<dbReference type="Pfam" id="PF01058">
    <property type="entry name" value="Oxidored_q6"/>
    <property type="match status" value="1"/>
</dbReference>
<name>A0A429G7C1_9CREN</name>
<keyword evidence="10 12" id="KW-0411">Iron-sulfur</keyword>
<evidence type="ECO:0000256" key="6">
    <source>
        <dbReference type="ARBA" id="ARBA00022723"/>
    </source>
</evidence>
<dbReference type="InterPro" id="IPR037148">
    <property type="entry name" value="NiFe-Hase_small_C_sf"/>
</dbReference>
<feature type="binding site" evidence="12">
    <location>
        <position position="316"/>
    </location>
    <ligand>
        <name>[4Fe-4S] cluster</name>
        <dbReference type="ChEBI" id="CHEBI:49883"/>
        <label>2</label>
    </ligand>
</feature>
<comment type="caution">
    <text evidence="16">The sequence shown here is derived from an EMBL/GenBank/DDBJ whole genome shotgun (WGS) entry which is preliminary data.</text>
</comment>
<comment type="subcellular location">
    <subcellularLocation>
        <location evidence="3">Cell envelope</location>
    </subcellularLocation>
</comment>
<dbReference type="GO" id="GO:0016020">
    <property type="term" value="C:membrane"/>
    <property type="evidence" value="ECO:0007669"/>
    <property type="project" value="TreeGrafter"/>
</dbReference>
<evidence type="ECO:0000259" key="14">
    <source>
        <dbReference type="Pfam" id="PF01058"/>
    </source>
</evidence>
<dbReference type="GO" id="GO:0008901">
    <property type="term" value="F:ferredoxin hydrogenase activity"/>
    <property type="evidence" value="ECO:0007669"/>
    <property type="project" value="InterPro"/>
</dbReference>
<evidence type="ECO:0000256" key="5">
    <source>
        <dbReference type="ARBA" id="ARBA00022485"/>
    </source>
</evidence>
<evidence type="ECO:0000256" key="4">
    <source>
        <dbReference type="ARBA" id="ARBA00006605"/>
    </source>
</evidence>
<dbReference type="GO" id="GO:0016829">
    <property type="term" value="F:lyase activity"/>
    <property type="evidence" value="ECO:0007669"/>
    <property type="project" value="UniProtKB-KW"/>
</dbReference>
<dbReference type="PANTHER" id="PTHR30013">
    <property type="entry name" value="NIFE / NIFESE HYDROGENASE SMALL SUBUNIT FAMILY MEMBER"/>
    <property type="match status" value="1"/>
</dbReference>
<feature type="binding site" evidence="12">
    <location>
        <position position="288"/>
    </location>
    <ligand>
        <name>[4Fe-4S] cluster</name>
        <dbReference type="ChEBI" id="CHEBI:49883"/>
        <label>2</label>
    </ligand>
</feature>
<feature type="binding site" evidence="12">
    <location>
        <position position="310"/>
    </location>
    <ligand>
        <name>[4Fe-4S] cluster</name>
        <dbReference type="ChEBI" id="CHEBI:49883"/>
        <label>2</label>
    </ligand>
</feature>
<evidence type="ECO:0000256" key="13">
    <source>
        <dbReference type="SAM" id="Phobius"/>
    </source>
</evidence>
<dbReference type="AlphaFoldDB" id="A0A429G7C1"/>